<dbReference type="InterPro" id="IPR047951">
    <property type="entry name" value="Transpos_ISL3"/>
</dbReference>
<evidence type="ECO:0000313" key="3">
    <source>
        <dbReference type="Proteomes" id="UP000823618"/>
    </source>
</evidence>
<name>A0A9D9I162_9FIRM</name>
<dbReference type="InterPro" id="IPR029261">
    <property type="entry name" value="Transposase_Znf"/>
</dbReference>
<proteinExistence type="predicted"/>
<dbReference type="AlphaFoldDB" id="A0A9D9I162"/>
<accession>A0A9D9I162</accession>
<dbReference type="PANTHER" id="PTHR33498">
    <property type="entry name" value="TRANSPOSASE FOR INSERTION SEQUENCE ELEMENT IS1557"/>
    <property type="match status" value="1"/>
</dbReference>
<dbReference type="PANTHER" id="PTHR33498:SF1">
    <property type="entry name" value="TRANSPOSASE FOR INSERTION SEQUENCE ELEMENT IS1557"/>
    <property type="match status" value="1"/>
</dbReference>
<reference evidence="2" key="2">
    <citation type="journal article" date="2021" name="PeerJ">
        <title>Extensive microbial diversity within the chicken gut microbiome revealed by metagenomics and culture.</title>
        <authorList>
            <person name="Gilroy R."/>
            <person name="Ravi A."/>
            <person name="Getino M."/>
            <person name="Pursley I."/>
            <person name="Horton D.L."/>
            <person name="Alikhan N.F."/>
            <person name="Baker D."/>
            <person name="Gharbi K."/>
            <person name="Hall N."/>
            <person name="Watson M."/>
            <person name="Adriaenssens E.M."/>
            <person name="Foster-Nyarko E."/>
            <person name="Jarju S."/>
            <person name="Secka A."/>
            <person name="Antonio M."/>
            <person name="Oren A."/>
            <person name="Chaudhuri R.R."/>
            <person name="La Ragione R."/>
            <person name="Hildebrand F."/>
            <person name="Pallen M.J."/>
        </authorList>
    </citation>
    <scope>NUCLEOTIDE SEQUENCE</scope>
    <source>
        <strain evidence="2">E3-2379</strain>
    </source>
</reference>
<comment type="caution">
    <text evidence="2">The sequence shown here is derived from an EMBL/GenBank/DDBJ whole genome shotgun (WGS) entry which is preliminary data.</text>
</comment>
<dbReference type="Pfam" id="PF14690">
    <property type="entry name" value="Zn_ribbon_ISL3"/>
    <property type="match status" value="1"/>
</dbReference>
<sequence length="85" mass="10438">MHDYRTQAIKDVPYHHQMMYFVLKKRRYVCKHCNKRFYESYDFLAKYLRRTTRATKGILYELFDVCTKKEIAKRYQVSTATVSRV</sequence>
<evidence type="ECO:0000259" key="1">
    <source>
        <dbReference type="Pfam" id="PF14690"/>
    </source>
</evidence>
<organism evidence="2 3">
    <name type="scientific">Candidatus Scybalomonas excrementavium</name>
    <dbReference type="NCBI Taxonomy" id="2840943"/>
    <lineage>
        <taxon>Bacteria</taxon>
        <taxon>Bacillati</taxon>
        <taxon>Bacillota</taxon>
        <taxon>Clostridia</taxon>
        <taxon>Lachnospirales</taxon>
        <taxon>Lachnospiraceae</taxon>
        <taxon>Lachnospiraceae incertae sedis</taxon>
        <taxon>Candidatus Scybalomonas</taxon>
    </lineage>
</organism>
<dbReference type="Proteomes" id="UP000823618">
    <property type="component" value="Unassembled WGS sequence"/>
</dbReference>
<dbReference type="EMBL" id="JADIML010000202">
    <property type="protein sequence ID" value="MBO8463735.1"/>
    <property type="molecule type" value="Genomic_DNA"/>
</dbReference>
<reference evidence="2" key="1">
    <citation type="submission" date="2020-10" db="EMBL/GenBank/DDBJ databases">
        <authorList>
            <person name="Gilroy R."/>
        </authorList>
    </citation>
    <scope>NUCLEOTIDE SEQUENCE</scope>
    <source>
        <strain evidence="2">E3-2379</strain>
    </source>
</reference>
<gene>
    <name evidence="2" type="ORF">IAC13_07385</name>
</gene>
<evidence type="ECO:0000313" key="2">
    <source>
        <dbReference type="EMBL" id="MBO8463735.1"/>
    </source>
</evidence>
<protein>
    <submittedName>
        <fullName evidence="2">Transposase</fullName>
    </submittedName>
</protein>
<feature type="domain" description="Transposase IS204/IS1001/IS1096/IS1165 zinc-finger" evidence="1">
    <location>
        <begin position="2"/>
        <end position="33"/>
    </location>
</feature>